<accession>A0AAV4M5M4</accession>
<sequence>MLCADSPRLGSYCTCEKFGKHHFLSKVDAVLVGCLSPLSCWLTVERFIQELKKNLCGVVIHGAVVFCGCLNELRGGEAAVAPQCSPGSRLLFLTISRPASKLLPCPTRGRLCVHVLHPCTSAVSIFEAIILNFKDRSQVGVAPGVGTCPPTQAICFVFLTQREVSKLSDE</sequence>
<dbReference type="EMBL" id="BPLR01019419">
    <property type="protein sequence ID" value="GIX67633.1"/>
    <property type="molecule type" value="Genomic_DNA"/>
</dbReference>
<keyword evidence="2" id="KW-1185">Reference proteome</keyword>
<dbReference type="Proteomes" id="UP001054945">
    <property type="component" value="Unassembled WGS sequence"/>
</dbReference>
<reference evidence="1 2" key="1">
    <citation type="submission" date="2021-06" db="EMBL/GenBank/DDBJ databases">
        <title>Caerostris extrusa draft genome.</title>
        <authorList>
            <person name="Kono N."/>
            <person name="Arakawa K."/>
        </authorList>
    </citation>
    <scope>NUCLEOTIDE SEQUENCE [LARGE SCALE GENOMIC DNA]</scope>
</reference>
<protein>
    <submittedName>
        <fullName evidence="1">Uncharacterized protein</fullName>
    </submittedName>
</protein>
<proteinExistence type="predicted"/>
<organism evidence="1 2">
    <name type="scientific">Caerostris extrusa</name>
    <name type="common">Bark spider</name>
    <name type="synonym">Caerostris bankana</name>
    <dbReference type="NCBI Taxonomy" id="172846"/>
    <lineage>
        <taxon>Eukaryota</taxon>
        <taxon>Metazoa</taxon>
        <taxon>Ecdysozoa</taxon>
        <taxon>Arthropoda</taxon>
        <taxon>Chelicerata</taxon>
        <taxon>Arachnida</taxon>
        <taxon>Araneae</taxon>
        <taxon>Araneomorphae</taxon>
        <taxon>Entelegynae</taxon>
        <taxon>Araneoidea</taxon>
        <taxon>Araneidae</taxon>
        <taxon>Caerostris</taxon>
    </lineage>
</organism>
<evidence type="ECO:0000313" key="1">
    <source>
        <dbReference type="EMBL" id="GIX67633.1"/>
    </source>
</evidence>
<dbReference type="AlphaFoldDB" id="A0AAV4M5M4"/>
<name>A0AAV4M5M4_CAEEX</name>
<comment type="caution">
    <text evidence="1">The sequence shown here is derived from an EMBL/GenBank/DDBJ whole genome shotgun (WGS) entry which is preliminary data.</text>
</comment>
<gene>
    <name evidence="1" type="ORF">CEXT_256311</name>
</gene>
<evidence type="ECO:0000313" key="2">
    <source>
        <dbReference type="Proteomes" id="UP001054945"/>
    </source>
</evidence>